<gene>
    <name evidence="2" type="ORF">S06H3_46180</name>
</gene>
<evidence type="ECO:0000313" key="2">
    <source>
        <dbReference type="EMBL" id="GAI38919.1"/>
    </source>
</evidence>
<accession>X1Q6N7</accession>
<proteinExistence type="predicted"/>
<dbReference type="Pfam" id="PF01969">
    <property type="entry name" value="Ni_insertion"/>
    <property type="match status" value="1"/>
</dbReference>
<sequence length="203" mass="21321">MESSKLDTIVIDCQSVGISGDRIVAALIDLGVNSEKVIKSMETAKEHIEGCESLKVEILETSRNGLRAKQIEIKADESKQHRSGNELVNAVSETAKTLGLSSWAQEVANNSIRTLVAAESKLHGKKIDDVVLHEAGSIDTVADIIGVASALNILGATQSTKIYSTPVALGGGLFKFSHGTMASPAPATLEILTQNGFDIVGGP</sequence>
<dbReference type="PANTHER" id="PTHR36566:SF1">
    <property type="entry name" value="PYRIDINIUM-3,5-BISTHIOCARBOXYLIC ACID MONONUCLEOTIDE NICKEL INSERTION PROTEIN"/>
    <property type="match status" value="1"/>
</dbReference>
<dbReference type="InterPro" id="IPR002822">
    <property type="entry name" value="Ni_insertion"/>
</dbReference>
<evidence type="ECO:0000256" key="1">
    <source>
        <dbReference type="ARBA" id="ARBA00022596"/>
    </source>
</evidence>
<comment type="caution">
    <text evidence="2">The sequence shown here is derived from an EMBL/GenBank/DDBJ whole genome shotgun (WGS) entry which is preliminary data.</text>
</comment>
<keyword evidence="1" id="KW-0533">Nickel</keyword>
<dbReference type="PANTHER" id="PTHR36566">
    <property type="entry name" value="NICKEL INSERTION PROTEIN-RELATED"/>
    <property type="match status" value="1"/>
</dbReference>
<feature type="non-terminal residue" evidence="2">
    <location>
        <position position="203"/>
    </location>
</feature>
<dbReference type="EMBL" id="BARV01028909">
    <property type="protein sequence ID" value="GAI38919.1"/>
    <property type="molecule type" value="Genomic_DNA"/>
</dbReference>
<evidence type="ECO:0008006" key="3">
    <source>
        <dbReference type="Google" id="ProtNLM"/>
    </source>
</evidence>
<reference evidence="2" key="1">
    <citation type="journal article" date="2014" name="Front. Microbiol.">
        <title>High frequency of phylogenetically diverse reductive dehalogenase-homologous genes in deep subseafloor sedimentary metagenomes.</title>
        <authorList>
            <person name="Kawai M."/>
            <person name="Futagami T."/>
            <person name="Toyoda A."/>
            <person name="Takaki Y."/>
            <person name="Nishi S."/>
            <person name="Hori S."/>
            <person name="Arai W."/>
            <person name="Tsubouchi T."/>
            <person name="Morono Y."/>
            <person name="Uchiyama I."/>
            <person name="Ito T."/>
            <person name="Fujiyama A."/>
            <person name="Inagaki F."/>
            <person name="Takami H."/>
        </authorList>
    </citation>
    <scope>NUCLEOTIDE SEQUENCE</scope>
    <source>
        <strain evidence="2">Expedition CK06-06</strain>
    </source>
</reference>
<organism evidence="2">
    <name type="scientific">marine sediment metagenome</name>
    <dbReference type="NCBI Taxonomy" id="412755"/>
    <lineage>
        <taxon>unclassified sequences</taxon>
        <taxon>metagenomes</taxon>
        <taxon>ecological metagenomes</taxon>
    </lineage>
</organism>
<name>X1Q6N7_9ZZZZ</name>
<dbReference type="AlphaFoldDB" id="X1Q6N7"/>
<protein>
    <recommendedName>
        <fullName evidence="3">TIGR00299 family protein</fullName>
    </recommendedName>
</protein>